<evidence type="ECO:0000256" key="1">
    <source>
        <dbReference type="SAM" id="MobiDB-lite"/>
    </source>
</evidence>
<dbReference type="Proteomes" id="UP000245942">
    <property type="component" value="Unassembled WGS sequence"/>
</dbReference>
<accession>A0A316U1Q7</accession>
<feature type="compositionally biased region" description="Low complexity" evidence="1">
    <location>
        <begin position="379"/>
        <end position="394"/>
    </location>
</feature>
<feature type="domain" description="WSC" evidence="3">
    <location>
        <begin position="571"/>
        <end position="659"/>
    </location>
</feature>
<keyword evidence="2" id="KW-0732">Signal</keyword>
<dbReference type="PANTHER" id="PTHR35560:SF3">
    <property type="entry name" value="PEPTIDASE S9 PROLYL OLIGOPEPTIDASE CATALYTIC DOMAIN-CONTAINING PROTEIN"/>
    <property type="match status" value="1"/>
</dbReference>
<gene>
    <name evidence="4" type="ORF">BCV69DRAFT_284444</name>
</gene>
<feature type="region of interest" description="Disordered" evidence="1">
    <location>
        <begin position="375"/>
        <end position="394"/>
    </location>
</feature>
<sequence length="929" mass="95927">MRSGRSTYVLSALLLLIASCTSAVAQQYAGSAFNNSLPAVAGAEQTFWNILDTSGKSTSLITYNNLGTNGKRLSPSKVQKALIVIHGLNQDANAYMASALTALSQATASNSAINRDTVAIVAPLFANGDQKNYAYPWTDGLANGAGSTSQALVWSGSTWASGAVNQYPYQQTTVSSYAVLDQMLQYYGNSALFPNLKSIVIVGHSLGGQMTNRYAAVGNDLGLSVPIRFWMGNPDSWLWFDPSRPVYRNPSSYCATYDAWRNGVASGLPSNYNTGLTSSGGAAILAHYQSRSKIYARGTLDLGDDSSTCGPFTTGQTRDERFFAQIAAYPLSSSNNIDYIAAGHDQTAMFSSTAGLTRLFYDNFSGDGSRAADMGNRLAAGDSPDPSSSNAAPPAIVGNGASGMKFQGCWTDVTATGAAHSLRYNGTTSGSLSVESCTAACSKAGYSIAGMLAGSTCLCDSALQYESLRVVNRACLTACPGNSAEYCGDTARISVWSSSTPAQFGVDATAATSTTKTSTITTSTSKTSTTTTSTSKTSSTLTSNTRTSTTTTTSSGPTSTGGSKLVQKSGTYTFNGCYSDSISNRVLTTVKTGGSVELCAAACAGYAYFGVEYGDECYCGQTLGSTAVLKTSTDCNMVCAHDSTELCGGGNRIAVYKSSSTSSTSTSTKITATTTSSSKTTSTSSVKSSTTKPTSSTAAAATLSSQYTSLGCYKDTSSVRTLNAASYTSSTNTPAVCASFCSGKGFRYSGTENGNECFCSNYILNPGAAAGSGQTGCTTACPGSAGQTCGGSNRISIVQDKKWQQKLFTVQSQGKWVFQDCVVDTVSPRTLGTTLQGGSANTVATCMAYCRAKSLTYCGVEYSGECFGAASLPKSLTSATNAGSSDPIARGCNMPCSGNSTLACGGSGLLNLYKYDASRASTGTVLLSS</sequence>
<evidence type="ECO:0000256" key="2">
    <source>
        <dbReference type="SAM" id="SignalP"/>
    </source>
</evidence>
<feature type="chain" id="PRO_5016330414" evidence="2">
    <location>
        <begin position="26"/>
        <end position="929"/>
    </location>
</feature>
<evidence type="ECO:0000313" key="4">
    <source>
        <dbReference type="EMBL" id="PWN19299.1"/>
    </source>
</evidence>
<proteinExistence type="predicted"/>
<dbReference type="GeneID" id="37014778"/>
<dbReference type="EMBL" id="KZ819332">
    <property type="protein sequence ID" value="PWN19299.1"/>
    <property type="molecule type" value="Genomic_DNA"/>
</dbReference>
<name>A0A316U1Q7_9BASI</name>
<dbReference type="PROSITE" id="PS51257">
    <property type="entry name" value="PROKAR_LIPOPROTEIN"/>
    <property type="match status" value="1"/>
</dbReference>
<feature type="domain" description="WSC" evidence="3">
    <location>
        <begin position="403"/>
        <end position="499"/>
    </location>
</feature>
<dbReference type="Pfam" id="PF01822">
    <property type="entry name" value="WSC"/>
    <property type="match status" value="4"/>
</dbReference>
<dbReference type="RefSeq" id="XP_025346459.1">
    <property type="nucleotide sequence ID" value="XM_025493044.1"/>
</dbReference>
<dbReference type="SUPFAM" id="SSF53474">
    <property type="entry name" value="alpha/beta-Hydrolases"/>
    <property type="match status" value="1"/>
</dbReference>
<evidence type="ECO:0000259" key="3">
    <source>
        <dbReference type="PROSITE" id="PS51212"/>
    </source>
</evidence>
<dbReference type="Gene3D" id="3.40.50.1820">
    <property type="entry name" value="alpha/beta hydrolase"/>
    <property type="match status" value="1"/>
</dbReference>
<keyword evidence="5" id="KW-1185">Reference proteome</keyword>
<evidence type="ECO:0000313" key="5">
    <source>
        <dbReference type="Proteomes" id="UP000245942"/>
    </source>
</evidence>
<dbReference type="PANTHER" id="PTHR35560">
    <property type="entry name" value="BLL0132 PROTEIN"/>
    <property type="match status" value="1"/>
</dbReference>
<dbReference type="PROSITE" id="PS51212">
    <property type="entry name" value="WSC"/>
    <property type="match status" value="4"/>
</dbReference>
<protein>
    <submittedName>
        <fullName evidence="4">WSC-domain-containing protein</fullName>
    </submittedName>
</protein>
<dbReference type="STRING" id="1684307.A0A316U1Q7"/>
<feature type="domain" description="WSC" evidence="3">
    <location>
        <begin position="815"/>
        <end position="916"/>
    </location>
</feature>
<feature type="signal peptide" evidence="2">
    <location>
        <begin position="1"/>
        <end position="25"/>
    </location>
</feature>
<feature type="region of interest" description="Disordered" evidence="1">
    <location>
        <begin position="521"/>
        <end position="563"/>
    </location>
</feature>
<dbReference type="InterPro" id="IPR002889">
    <property type="entry name" value="WSC_carb-bd"/>
</dbReference>
<dbReference type="AlphaFoldDB" id="A0A316U1Q7"/>
<dbReference type="OrthoDB" id="5985073at2759"/>
<organism evidence="4 5">
    <name type="scientific">Pseudomicrostroma glucosiphilum</name>
    <dbReference type="NCBI Taxonomy" id="1684307"/>
    <lineage>
        <taxon>Eukaryota</taxon>
        <taxon>Fungi</taxon>
        <taxon>Dikarya</taxon>
        <taxon>Basidiomycota</taxon>
        <taxon>Ustilaginomycotina</taxon>
        <taxon>Exobasidiomycetes</taxon>
        <taxon>Microstromatales</taxon>
        <taxon>Microstromatales incertae sedis</taxon>
        <taxon>Pseudomicrostroma</taxon>
    </lineage>
</organism>
<reference evidence="4 5" key="1">
    <citation type="journal article" date="2018" name="Mol. Biol. Evol.">
        <title>Broad Genomic Sampling Reveals a Smut Pathogenic Ancestry of the Fungal Clade Ustilaginomycotina.</title>
        <authorList>
            <person name="Kijpornyongpan T."/>
            <person name="Mondo S.J."/>
            <person name="Barry K."/>
            <person name="Sandor L."/>
            <person name="Lee J."/>
            <person name="Lipzen A."/>
            <person name="Pangilinan J."/>
            <person name="LaButti K."/>
            <person name="Hainaut M."/>
            <person name="Henrissat B."/>
            <person name="Grigoriev I.V."/>
            <person name="Spatafora J.W."/>
            <person name="Aime M.C."/>
        </authorList>
    </citation>
    <scope>NUCLEOTIDE SEQUENCE [LARGE SCALE GENOMIC DNA]</scope>
    <source>
        <strain evidence="4 5">MCA 4718</strain>
    </source>
</reference>
<dbReference type="InterPro" id="IPR029058">
    <property type="entry name" value="AB_hydrolase_fold"/>
</dbReference>
<dbReference type="SMART" id="SM00321">
    <property type="entry name" value="WSC"/>
    <property type="match status" value="4"/>
</dbReference>
<feature type="domain" description="WSC" evidence="3">
    <location>
        <begin position="706"/>
        <end position="801"/>
    </location>
</feature>